<dbReference type="Proteomes" id="UP001612812">
    <property type="component" value="Unassembled WGS sequence"/>
</dbReference>
<name>A0ABW7ZMQ5_9ACTN</name>
<dbReference type="InterPro" id="IPR043129">
    <property type="entry name" value="ATPase_NBD"/>
</dbReference>
<reference evidence="2 3" key="1">
    <citation type="submission" date="2024-10" db="EMBL/GenBank/DDBJ databases">
        <title>The Natural Products Discovery Center: Release of the First 8490 Sequenced Strains for Exploring Actinobacteria Biosynthetic Diversity.</title>
        <authorList>
            <person name="Kalkreuter E."/>
            <person name="Kautsar S.A."/>
            <person name="Yang D."/>
            <person name="Bader C.D."/>
            <person name="Teijaro C.N."/>
            <person name="Fluegel L."/>
            <person name="Davis C.M."/>
            <person name="Simpson J.R."/>
            <person name="Lauterbach L."/>
            <person name="Steele A.D."/>
            <person name="Gui C."/>
            <person name="Meng S."/>
            <person name="Li G."/>
            <person name="Viehrig K."/>
            <person name="Ye F."/>
            <person name="Su P."/>
            <person name="Kiefer A.F."/>
            <person name="Nichols A."/>
            <person name="Cepeda A.J."/>
            <person name="Yan W."/>
            <person name="Fan B."/>
            <person name="Jiang Y."/>
            <person name="Adhikari A."/>
            <person name="Zheng C.-J."/>
            <person name="Schuster L."/>
            <person name="Cowan T.M."/>
            <person name="Smanski M.J."/>
            <person name="Chevrette M.G."/>
            <person name="De Carvalho L.P.S."/>
            <person name="Shen B."/>
        </authorList>
    </citation>
    <scope>NUCLEOTIDE SEQUENCE [LARGE SCALE GENOMIC DNA]</scope>
    <source>
        <strain evidence="2 3">NPDC049845</strain>
    </source>
</reference>
<dbReference type="SUPFAM" id="SSF53067">
    <property type="entry name" value="Actin-like ATPase domain"/>
    <property type="match status" value="2"/>
</dbReference>
<dbReference type="Pfam" id="PF00480">
    <property type="entry name" value="ROK"/>
    <property type="match status" value="1"/>
</dbReference>
<dbReference type="InterPro" id="IPR036388">
    <property type="entry name" value="WH-like_DNA-bd_sf"/>
</dbReference>
<gene>
    <name evidence="2" type="ORF">ACIBP4_17760</name>
</gene>
<evidence type="ECO:0000313" key="2">
    <source>
        <dbReference type="EMBL" id="MFI7264129.1"/>
    </source>
</evidence>
<comment type="similarity">
    <text evidence="1">Belongs to the ROK (NagC/XylR) family.</text>
</comment>
<sequence>MLKGPAVDRPPAGDSHRRNLAALLRRVHLGGPVSRVRLAEWLGVNRSTVLALTGELAAAGLVREEPAPTAGRTGRPSLLVRPASDAVHVLAFDIAVDRLVAARVGLGGVVSGRLEATRPRAGADLDFVVSVLADLGRALQHSAPPGSVCVGVGASYCGMIRPGDGLVRYGPDLGWVDQAFGVELARRLDVGLPVLVGNEAHLGAVAEHQRGAGVGVRNLVYLHGDVGVGGGIIVGGELLGGDGGYGSEVGHMLVNPYQGRPCGCGSHGCLEAEVGERALLDAAGRPADSIGRDAVRAVVADAARGDPAAREALRHVGDWLGIGVANVVNLFNPGVVIFGGTLREVFQGSAPHVRRRIRANVLPVSRDKAELRVSAFGDDTTLIGAAELGFAPLLDDPLGTPVPAASRSS</sequence>
<keyword evidence="3" id="KW-1185">Reference proteome</keyword>
<organism evidence="2 3">
    <name type="scientific">Micromonospora maritima</name>
    <dbReference type="NCBI Taxonomy" id="986711"/>
    <lineage>
        <taxon>Bacteria</taxon>
        <taxon>Bacillati</taxon>
        <taxon>Actinomycetota</taxon>
        <taxon>Actinomycetes</taxon>
        <taxon>Micromonosporales</taxon>
        <taxon>Micromonosporaceae</taxon>
        <taxon>Micromonospora</taxon>
    </lineage>
</organism>
<proteinExistence type="inferred from homology"/>
<evidence type="ECO:0000313" key="3">
    <source>
        <dbReference type="Proteomes" id="UP001612812"/>
    </source>
</evidence>
<dbReference type="InterPro" id="IPR036390">
    <property type="entry name" value="WH_DNA-bd_sf"/>
</dbReference>
<dbReference type="RefSeq" id="WP_396770105.1">
    <property type="nucleotide sequence ID" value="NZ_JBITLA010000008.1"/>
</dbReference>
<dbReference type="Gene3D" id="1.10.10.10">
    <property type="entry name" value="Winged helix-like DNA-binding domain superfamily/Winged helix DNA-binding domain"/>
    <property type="match status" value="1"/>
</dbReference>
<dbReference type="PANTHER" id="PTHR18964">
    <property type="entry name" value="ROK (REPRESSOR, ORF, KINASE) FAMILY"/>
    <property type="match status" value="1"/>
</dbReference>
<dbReference type="Gene3D" id="3.30.420.40">
    <property type="match status" value="2"/>
</dbReference>
<dbReference type="EMBL" id="JBITLE010000006">
    <property type="protein sequence ID" value="MFI7264129.1"/>
    <property type="molecule type" value="Genomic_DNA"/>
</dbReference>
<dbReference type="PANTHER" id="PTHR18964:SF149">
    <property type="entry name" value="BIFUNCTIONAL UDP-N-ACETYLGLUCOSAMINE 2-EPIMERASE_N-ACETYLMANNOSAMINE KINASE"/>
    <property type="match status" value="1"/>
</dbReference>
<comment type="caution">
    <text evidence="2">The sequence shown here is derived from an EMBL/GenBank/DDBJ whole genome shotgun (WGS) entry which is preliminary data.</text>
</comment>
<evidence type="ECO:0000256" key="1">
    <source>
        <dbReference type="ARBA" id="ARBA00006479"/>
    </source>
</evidence>
<dbReference type="InterPro" id="IPR000600">
    <property type="entry name" value="ROK"/>
</dbReference>
<dbReference type="SUPFAM" id="SSF46785">
    <property type="entry name" value="Winged helix' DNA-binding domain"/>
    <property type="match status" value="1"/>
</dbReference>
<accession>A0ABW7ZMQ5</accession>
<protein>
    <submittedName>
        <fullName evidence="2">ROK family protein</fullName>
    </submittedName>
</protein>